<dbReference type="GO" id="GO:0097361">
    <property type="term" value="C:cytosolic [4Fe-4S] assembly targeting complex"/>
    <property type="evidence" value="ECO:0007669"/>
    <property type="project" value="TreeGrafter"/>
</dbReference>
<dbReference type="Pfam" id="PF00400">
    <property type="entry name" value="WD40"/>
    <property type="match status" value="1"/>
</dbReference>
<keyword evidence="3" id="KW-1185">Reference proteome</keyword>
<feature type="repeat" description="WD" evidence="1">
    <location>
        <begin position="324"/>
        <end position="358"/>
    </location>
</feature>
<dbReference type="AlphaFoldDB" id="A0A8S1LIR3"/>
<reference evidence="2" key="1">
    <citation type="submission" date="2021-01" db="EMBL/GenBank/DDBJ databases">
        <authorList>
            <consortium name="Genoscope - CEA"/>
            <person name="William W."/>
        </authorList>
    </citation>
    <scope>NUCLEOTIDE SEQUENCE</scope>
</reference>
<dbReference type="InterPro" id="IPR001680">
    <property type="entry name" value="WD40_rpt"/>
</dbReference>
<accession>A0A8S1LIR3</accession>
<dbReference type="PANTHER" id="PTHR19920">
    <property type="entry name" value="WD40 PROTEIN CIAO1"/>
    <property type="match status" value="1"/>
</dbReference>
<comment type="caution">
    <text evidence="2">The sequence shown here is derived from an EMBL/GenBank/DDBJ whole genome shotgun (WGS) entry which is preliminary data.</text>
</comment>
<keyword evidence="1" id="KW-0853">WD repeat</keyword>
<evidence type="ECO:0008006" key="4">
    <source>
        <dbReference type="Google" id="ProtNLM"/>
    </source>
</evidence>
<gene>
    <name evidence="2" type="ORF">PPRIM_AZ9-3.1.T0390207</name>
</gene>
<evidence type="ECO:0000313" key="2">
    <source>
        <dbReference type="EMBL" id="CAD8066619.1"/>
    </source>
</evidence>
<evidence type="ECO:0000313" key="3">
    <source>
        <dbReference type="Proteomes" id="UP000688137"/>
    </source>
</evidence>
<dbReference type="PROSITE" id="PS50082">
    <property type="entry name" value="WD_REPEATS_2"/>
    <property type="match status" value="1"/>
</dbReference>
<name>A0A8S1LIR3_PARPR</name>
<dbReference type="SMART" id="SM00320">
    <property type="entry name" value="WD40"/>
    <property type="match status" value="4"/>
</dbReference>
<dbReference type="EMBL" id="CAJJDM010000038">
    <property type="protein sequence ID" value="CAD8066619.1"/>
    <property type="molecule type" value="Genomic_DNA"/>
</dbReference>
<proteinExistence type="predicted"/>
<protein>
    <recommendedName>
        <fullName evidence="4">WD40-repeat-containing domain</fullName>
    </recommendedName>
</protein>
<dbReference type="PANTHER" id="PTHR19920:SF0">
    <property type="entry name" value="CYTOSOLIC IRON-SULFUR PROTEIN ASSEMBLY PROTEIN CIAO1-RELATED"/>
    <property type="match status" value="1"/>
</dbReference>
<evidence type="ECO:0000256" key="1">
    <source>
        <dbReference type="PROSITE-ProRule" id="PRU00221"/>
    </source>
</evidence>
<sequence>MIQSKMIEEEEELYCSQKHKHPILMIVDDTKLKRNQRLLCSECMKNLESQTQLRSFTKVLQLIQENQKQKQESVENVMMISIKLIEQLQKDLYQLKSNVVQQLDYLNGNVNEWIKQVLIIGQQNVTYSFYDELDKLINQKKLDEFNEKLLIDQINKINLSWNQKFNKKLILFKQFKESQKCEEIIQKLVNINEINLREQIMNEIQLQLIQDDNEQNQFSQQLMMYKQVQFKLIDDSNQQIGYCQAIVFNKDGSIMVSSNNCEIRIWNFEQGRFKLSNFYNTHTNPVYCMVYSKQKNSFISGGGLQEIICWQQINQNEWKCSQPFKQHKDQVYCLILNKKEDQLISGGLDCRIIVWQVDFIKNDLTFLYSLDKHSNIVFSISLNQSETVLASCGYHEFIIWEKESQGKWEFKYKQSVSAGQKIHFINDQQFLWVPLDKQIDDLLEFEQQNGVFKQNQDKTITLIKNHECEDCVFFPIIHNKDRNVILVRHKNHIYLIRQLNDGKFKILASINCQDQESYGTMTNNGKYLVFWDNKSKKYSSYEILYQ</sequence>
<dbReference type="Proteomes" id="UP000688137">
    <property type="component" value="Unassembled WGS sequence"/>
</dbReference>
<dbReference type="GO" id="GO:0016226">
    <property type="term" value="P:iron-sulfur cluster assembly"/>
    <property type="evidence" value="ECO:0007669"/>
    <property type="project" value="TreeGrafter"/>
</dbReference>
<organism evidence="2 3">
    <name type="scientific">Paramecium primaurelia</name>
    <dbReference type="NCBI Taxonomy" id="5886"/>
    <lineage>
        <taxon>Eukaryota</taxon>
        <taxon>Sar</taxon>
        <taxon>Alveolata</taxon>
        <taxon>Ciliophora</taxon>
        <taxon>Intramacronucleata</taxon>
        <taxon>Oligohymenophorea</taxon>
        <taxon>Peniculida</taxon>
        <taxon>Parameciidae</taxon>
        <taxon>Paramecium</taxon>
    </lineage>
</organism>